<accession>A0A1Y3BKH4</accession>
<evidence type="ECO:0000259" key="2">
    <source>
        <dbReference type="PROSITE" id="PS50835"/>
    </source>
</evidence>
<dbReference type="PANTHER" id="PTHR47633">
    <property type="entry name" value="IMMUNOGLOBULIN"/>
    <property type="match status" value="1"/>
</dbReference>
<dbReference type="Proteomes" id="UP000194236">
    <property type="component" value="Unassembled WGS sequence"/>
</dbReference>
<sequence>IGQAETIGELRVKEPLKLIDDQNIQQYRQQQQFQPSPPIQTKQPPIKSVAVPKMTTGGMAPIFCIPLQIPPLMYSEGENVYMEAFIEPVNDPNLKIEWYHDKTPVIFTSRHHMKFDFGCISMMIETVNIDDGGEYTCVVRNQYGQAVSSANVSIVRIPGVEPPPPIPPPPQSYLDESQRMQTKQEWYDTTTMTKTTTTTMDQYEQIVPQRA</sequence>
<dbReference type="FunFam" id="2.60.40.10:FF:000962">
    <property type="entry name" value="titin isoform X1"/>
    <property type="match status" value="1"/>
</dbReference>
<dbReference type="AlphaFoldDB" id="A0A1Y3BKH4"/>
<dbReference type="OrthoDB" id="6612025at2759"/>
<comment type="caution">
    <text evidence="3">The sequence shown here is derived from an EMBL/GenBank/DDBJ whole genome shotgun (WGS) entry which is preliminary data.</text>
</comment>
<feature type="non-terminal residue" evidence="3">
    <location>
        <position position="1"/>
    </location>
</feature>
<dbReference type="PANTHER" id="PTHR47633:SF4">
    <property type="entry name" value="MYOPALLADIN ISOFORM X1"/>
    <property type="match status" value="1"/>
</dbReference>
<gene>
    <name evidence="3" type="ORF">BLA29_011487</name>
</gene>
<feature type="domain" description="Ig-like" evidence="2">
    <location>
        <begin position="52"/>
        <end position="153"/>
    </location>
</feature>
<feature type="region of interest" description="Disordered" evidence="1">
    <location>
        <begin position="161"/>
        <end position="183"/>
    </location>
</feature>
<feature type="non-terminal residue" evidence="3">
    <location>
        <position position="211"/>
    </location>
</feature>
<dbReference type="SUPFAM" id="SSF48726">
    <property type="entry name" value="Immunoglobulin"/>
    <property type="match status" value="1"/>
</dbReference>
<protein>
    <recommendedName>
        <fullName evidence="2">Ig-like domain-containing protein</fullName>
    </recommendedName>
</protein>
<organism evidence="3 4">
    <name type="scientific">Euroglyphus maynei</name>
    <name type="common">Mayne's house dust mite</name>
    <dbReference type="NCBI Taxonomy" id="6958"/>
    <lineage>
        <taxon>Eukaryota</taxon>
        <taxon>Metazoa</taxon>
        <taxon>Ecdysozoa</taxon>
        <taxon>Arthropoda</taxon>
        <taxon>Chelicerata</taxon>
        <taxon>Arachnida</taxon>
        <taxon>Acari</taxon>
        <taxon>Acariformes</taxon>
        <taxon>Sarcoptiformes</taxon>
        <taxon>Astigmata</taxon>
        <taxon>Psoroptidia</taxon>
        <taxon>Analgoidea</taxon>
        <taxon>Pyroglyphidae</taxon>
        <taxon>Pyroglyphinae</taxon>
        <taxon>Euroglyphus</taxon>
    </lineage>
</organism>
<dbReference type="InterPro" id="IPR013783">
    <property type="entry name" value="Ig-like_fold"/>
</dbReference>
<evidence type="ECO:0000256" key="1">
    <source>
        <dbReference type="SAM" id="MobiDB-lite"/>
    </source>
</evidence>
<evidence type="ECO:0000313" key="3">
    <source>
        <dbReference type="EMBL" id="OTF80303.1"/>
    </source>
</evidence>
<dbReference type="PROSITE" id="PS50835">
    <property type="entry name" value="IG_LIKE"/>
    <property type="match status" value="1"/>
</dbReference>
<dbReference type="SMART" id="SM00409">
    <property type="entry name" value="IG"/>
    <property type="match status" value="1"/>
</dbReference>
<evidence type="ECO:0000313" key="4">
    <source>
        <dbReference type="Proteomes" id="UP000194236"/>
    </source>
</evidence>
<feature type="compositionally biased region" description="Pro residues" evidence="1">
    <location>
        <begin position="161"/>
        <end position="171"/>
    </location>
</feature>
<dbReference type="InterPro" id="IPR003599">
    <property type="entry name" value="Ig_sub"/>
</dbReference>
<dbReference type="InterPro" id="IPR013098">
    <property type="entry name" value="Ig_I-set"/>
</dbReference>
<dbReference type="Gene3D" id="2.60.40.10">
    <property type="entry name" value="Immunoglobulins"/>
    <property type="match status" value="1"/>
</dbReference>
<dbReference type="EMBL" id="MUJZ01018950">
    <property type="protein sequence ID" value="OTF80303.1"/>
    <property type="molecule type" value="Genomic_DNA"/>
</dbReference>
<dbReference type="Pfam" id="PF07679">
    <property type="entry name" value="I-set"/>
    <property type="match status" value="1"/>
</dbReference>
<keyword evidence="4" id="KW-1185">Reference proteome</keyword>
<name>A0A1Y3BKH4_EURMA</name>
<reference evidence="3 4" key="1">
    <citation type="submission" date="2017-03" db="EMBL/GenBank/DDBJ databases">
        <title>Genome Survey of Euroglyphus maynei.</title>
        <authorList>
            <person name="Arlian L.G."/>
            <person name="Morgan M.S."/>
            <person name="Rider S.D."/>
        </authorList>
    </citation>
    <scope>NUCLEOTIDE SEQUENCE [LARGE SCALE GENOMIC DNA]</scope>
    <source>
        <strain evidence="3">Arlian Lab</strain>
        <tissue evidence="3">Whole body</tissue>
    </source>
</reference>
<dbReference type="InterPro" id="IPR007110">
    <property type="entry name" value="Ig-like_dom"/>
</dbReference>
<proteinExistence type="predicted"/>
<dbReference type="InterPro" id="IPR036179">
    <property type="entry name" value="Ig-like_dom_sf"/>
</dbReference>